<evidence type="ECO:0000313" key="2">
    <source>
        <dbReference type="Proteomes" id="UP000296284"/>
    </source>
</evidence>
<dbReference type="Proteomes" id="UP000296284">
    <property type="component" value="Chromosome"/>
</dbReference>
<proteinExistence type="predicted"/>
<gene>
    <name evidence="1" type="ORF">E4Z61_07660</name>
</gene>
<dbReference type="EMBL" id="CP038469">
    <property type="protein sequence ID" value="QBX80245.1"/>
    <property type="molecule type" value="Genomic_DNA"/>
</dbReference>
<sequence length="104" mass="11594">MPGLFALPPCHSPQLSAWCFCQTLDVILLQCTVLLLRDSVNRKRLSSRAVTVNSGVIGVYSSKMDKKVAFLRSHENVRKPDSDHVLKKNNNFSVHFAPNVSEQG</sequence>
<reference evidence="1 2" key="1">
    <citation type="submission" date="2019-03" db="EMBL/GenBank/DDBJ databases">
        <title>Complete genome sequence of Citrobacter sp. SNU WT2 isolated from diseased rainbow trout.</title>
        <authorList>
            <person name="Oh W.T."/>
            <person name="Park S.C."/>
        </authorList>
    </citation>
    <scope>NUCLEOTIDE SEQUENCE [LARGE SCALE GENOMIC DNA]</scope>
    <source>
        <strain evidence="1 2">SNU WT2</strain>
    </source>
</reference>
<evidence type="ECO:0000313" key="1">
    <source>
        <dbReference type="EMBL" id="QBX80245.1"/>
    </source>
</evidence>
<protein>
    <submittedName>
        <fullName evidence="1">Uncharacterized protein</fullName>
    </submittedName>
</protein>
<name>A0ABX5T1E1_9ENTR</name>
<accession>A0ABX5T1E1</accession>
<keyword evidence="2" id="KW-1185">Reference proteome</keyword>
<organism evidence="1 2">
    <name type="scientific">Citrobacter tructae</name>
    <dbReference type="NCBI Taxonomy" id="2562449"/>
    <lineage>
        <taxon>Bacteria</taxon>
        <taxon>Pseudomonadati</taxon>
        <taxon>Pseudomonadota</taxon>
        <taxon>Gammaproteobacteria</taxon>
        <taxon>Enterobacterales</taxon>
        <taxon>Enterobacteriaceae</taxon>
        <taxon>Citrobacter</taxon>
    </lineage>
</organism>